<feature type="domain" description="Integrator complex subunit 1 R3" evidence="1">
    <location>
        <begin position="124"/>
        <end position="280"/>
    </location>
</feature>
<gene>
    <name evidence="3" type="ORF">HPG69_009325</name>
</gene>
<dbReference type="InterPro" id="IPR053964">
    <property type="entry name" value="INT1_R3"/>
</dbReference>
<dbReference type="SUPFAM" id="SSF48371">
    <property type="entry name" value="ARM repeat"/>
    <property type="match status" value="1"/>
</dbReference>
<proteinExistence type="predicted"/>
<dbReference type="Pfam" id="PF22927">
    <property type="entry name" value="INT1_R3"/>
    <property type="match status" value="1"/>
</dbReference>
<dbReference type="GO" id="GO:0034474">
    <property type="term" value="P:U2 snRNA 3'-end processing"/>
    <property type="evidence" value="ECO:0007669"/>
    <property type="project" value="InterPro"/>
</dbReference>
<dbReference type="PANTHER" id="PTHR21224">
    <property type="entry name" value="INTEGRATOR COMPLEX SUBUNIT 1"/>
    <property type="match status" value="1"/>
</dbReference>
<dbReference type="EMBL" id="JACDTQ010000119">
    <property type="protein sequence ID" value="KAF5929360.1"/>
    <property type="molecule type" value="Genomic_DNA"/>
</dbReference>
<reference evidence="3 4" key="1">
    <citation type="journal article" date="2020" name="Mol. Biol. Evol.">
        <title>Interspecific Gene Flow and the Evolution of Specialization in Black and White Rhinoceros.</title>
        <authorList>
            <person name="Moodley Y."/>
            <person name="Westbury M.V."/>
            <person name="Russo I.M."/>
            <person name="Gopalakrishnan S."/>
            <person name="Rakotoarivelo A."/>
            <person name="Olsen R.A."/>
            <person name="Prost S."/>
            <person name="Tunstall T."/>
            <person name="Ryder O.A."/>
            <person name="Dalen L."/>
            <person name="Bruford M.W."/>
        </authorList>
    </citation>
    <scope>NUCLEOTIDE SEQUENCE [LARGE SCALE GENOMIC DNA]</scope>
    <source>
        <strain evidence="3">SBR-YM</strain>
        <tissue evidence="3">Skin</tissue>
    </source>
</reference>
<dbReference type="PANTHER" id="PTHR21224:SF1">
    <property type="entry name" value="INTEGRATOR COMPLEX SUBUNIT 1"/>
    <property type="match status" value="1"/>
</dbReference>
<comment type="caution">
    <text evidence="3">The sequence shown here is derived from an EMBL/GenBank/DDBJ whole genome shotgun (WGS) entry which is preliminary data.</text>
</comment>
<name>A0A7J7FMR5_DICBM</name>
<dbReference type="InterPro" id="IPR016024">
    <property type="entry name" value="ARM-type_fold"/>
</dbReference>
<dbReference type="GO" id="GO:0032039">
    <property type="term" value="C:integrator complex"/>
    <property type="evidence" value="ECO:0007669"/>
    <property type="project" value="InterPro"/>
</dbReference>
<sequence>MSGWFQKRREELVLRVQAPELIGLVELILAEAEARSQDGDAAACSLLQARLPLLLSCCRGDDESVRKVTAHLTGCIQQWGDSVLGQRCRDLLVQLYLQRPELRVPVHEVLLHSAGATGSSVCKLDGLIHRFITLLADTSDSRSSENRVADANMACRKLAVAHPILLLRHLPMIAALLHGRTHLNFQEFRQQNHLTFFLHVLGVLELLQPQVFQSEHQGALWDCLLSFIRLLLNYRKSSRHLAPFISKFVQFTHKYITYNAPAAVSFLQKHSDALHDLSFDSSDLVMLKSLLAGLSLPSRDGRTDRGLDEEGEDESSAGSLPLVSVSLFTPLTAAEMAPYMKRLSRGQTVEGEFGSLALLGQVGPAVGDLLEVLSDIDEMSRRRPEILGFFSTNLQRLMSSAEDIAADFLPTFMYCLGSRDFEVVQTALRNLPEYTLLCQEHAAVLLHRAFLVGMYGQMDTSAQISEALRILHMEAVM</sequence>
<evidence type="ECO:0000259" key="1">
    <source>
        <dbReference type="Pfam" id="PF22927"/>
    </source>
</evidence>
<feature type="domain" description="Integrator complex subunit 1 R4" evidence="2">
    <location>
        <begin position="367"/>
        <end position="403"/>
    </location>
</feature>
<evidence type="ECO:0000313" key="4">
    <source>
        <dbReference type="Proteomes" id="UP000551758"/>
    </source>
</evidence>
<accession>A0A7J7FMR5</accession>
<dbReference type="Pfam" id="PF22928">
    <property type="entry name" value="INTS1_R4"/>
    <property type="match status" value="2"/>
</dbReference>
<feature type="domain" description="Integrator complex subunit 1 R4" evidence="2">
    <location>
        <begin position="405"/>
        <end position="439"/>
    </location>
</feature>
<evidence type="ECO:0000259" key="2">
    <source>
        <dbReference type="Pfam" id="PF22928"/>
    </source>
</evidence>
<organism evidence="3 4">
    <name type="scientific">Diceros bicornis minor</name>
    <name type="common">South-central black rhinoceros</name>
    <dbReference type="NCBI Taxonomy" id="77932"/>
    <lineage>
        <taxon>Eukaryota</taxon>
        <taxon>Metazoa</taxon>
        <taxon>Chordata</taxon>
        <taxon>Craniata</taxon>
        <taxon>Vertebrata</taxon>
        <taxon>Euteleostomi</taxon>
        <taxon>Mammalia</taxon>
        <taxon>Eutheria</taxon>
        <taxon>Laurasiatheria</taxon>
        <taxon>Perissodactyla</taxon>
        <taxon>Rhinocerotidae</taxon>
        <taxon>Diceros</taxon>
    </lineage>
</organism>
<evidence type="ECO:0000313" key="3">
    <source>
        <dbReference type="EMBL" id="KAF5929360.1"/>
    </source>
</evidence>
<protein>
    <submittedName>
        <fullName evidence="3">Uncharacterized protein</fullName>
    </submittedName>
</protein>
<dbReference type="Proteomes" id="UP000551758">
    <property type="component" value="Unassembled WGS sequence"/>
</dbReference>
<dbReference type="InterPro" id="IPR053965">
    <property type="entry name" value="INTS1_R4"/>
</dbReference>
<dbReference type="AlphaFoldDB" id="A0A7J7FMR5"/>
<keyword evidence="4" id="KW-1185">Reference proteome</keyword>
<dbReference type="InterPro" id="IPR038902">
    <property type="entry name" value="INTS1"/>
</dbReference>